<reference evidence="3 4" key="1">
    <citation type="submission" date="2018-04" db="EMBL/GenBank/DDBJ databases">
        <authorList>
            <person name="Zhang X."/>
            <person name="Yuan J."/>
            <person name="Li F."/>
            <person name="Xiang J."/>
        </authorList>
    </citation>
    <scope>NUCLEOTIDE SEQUENCE [LARGE SCALE GENOMIC DNA]</scope>
    <source>
        <tissue evidence="3">Muscle</tissue>
    </source>
</reference>
<proteinExistence type="predicted"/>
<evidence type="ECO:0000313" key="3">
    <source>
        <dbReference type="EMBL" id="ROT70340.1"/>
    </source>
</evidence>
<keyword evidence="2" id="KW-0472">Membrane</keyword>
<comment type="caution">
    <text evidence="3">The sequence shown here is derived from an EMBL/GenBank/DDBJ whole genome shotgun (WGS) entry which is preliminary data.</text>
</comment>
<feature type="region of interest" description="Disordered" evidence="1">
    <location>
        <begin position="101"/>
        <end position="120"/>
    </location>
</feature>
<keyword evidence="4" id="KW-1185">Reference proteome</keyword>
<dbReference type="Proteomes" id="UP000283509">
    <property type="component" value="Unassembled WGS sequence"/>
</dbReference>
<keyword evidence="2" id="KW-0812">Transmembrane</keyword>
<feature type="compositionally biased region" description="Basic and acidic residues" evidence="1">
    <location>
        <begin position="101"/>
        <end position="114"/>
    </location>
</feature>
<evidence type="ECO:0000313" key="4">
    <source>
        <dbReference type="Proteomes" id="UP000283509"/>
    </source>
</evidence>
<name>A0A423T1I4_PENVA</name>
<evidence type="ECO:0000256" key="1">
    <source>
        <dbReference type="SAM" id="MobiDB-lite"/>
    </source>
</evidence>
<dbReference type="AlphaFoldDB" id="A0A423T1I4"/>
<accession>A0A423T1I4</accession>
<dbReference type="OrthoDB" id="6370010at2759"/>
<evidence type="ECO:0000256" key="2">
    <source>
        <dbReference type="SAM" id="Phobius"/>
    </source>
</evidence>
<feature type="transmembrane region" description="Helical" evidence="2">
    <location>
        <begin position="22"/>
        <end position="45"/>
    </location>
</feature>
<organism evidence="3 4">
    <name type="scientific">Penaeus vannamei</name>
    <name type="common">Whiteleg shrimp</name>
    <name type="synonym">Litopenaeus vannamei</name>
    <dbReference type="NCBI Taxonomy" id="6689"/>
    <lineage>
        <taxon>Eukaryota</taxon>
        <taxon>Metazoa</taxon>
        <taxon>Ecdysozoa</taxon>
        <taxon>Arthropoda</taxon>
        <taxon>Crustacea</taxon>
        <taxon>Multicrustacea</taxon>
        <taxon>Malacostraca</taxon>
        <taxon>Eumalacostraca</taxon>
        <taxon>Eucarida</taxon>
        <taxon>Decapoda</taxon>
        <taxon>Dendrobranchiata</taxon>
        <taxon>Penaeoidea</taxon>
        <taxon>Penaeidae</taxon>
        <taxon>Penaeus</taxon>
    </lineage>
</organism>
<gene>
    <name evidence="3" type="ORF">C7M84_011390</name>
</gene>
<keyword evidence="2" id="KW-1133">Transmembrane helix</keyword>
<dbReference type="EMBL" id="QCYY01002440">
    <property type="protein sequence ID" value="ROT70340.1"/>
    <property type="molecule type" value="Genomic_DNA"/>
</dbReference>
<protein>
    <submittedName>
        <fullName evidence="3">Uncharacterized protein</fullName>
    </submittedName>
</protein>
<reference evidence="3 4" key="2">
    <citation type="submission" date="2019-01" db="EMBL/GenBank/DDBJ databases">
        <title>The decoding of complex shrimp genome reveals the adaptation for benthos swimmer, frequently molting mechanism and breeding impact on genome.</title>
        <authorList>
            <person name="Sun Y."/>
            <person name="Gao Y."/>
            <person name="Yu Y."/>
        </authorList>
    </citation>
    <scope>NUCLEOTIDE SEQUENCE [LARGE SCALE GENOMIC DNA]</scope>
    <source>
        <tissue evidence="3">Muscle</tissue>
    </source>
</reference>
<sequence length="194" mass="22124">MQTPPPSPHSTRPTEFYSTYDVWTGIRTAITLALFFIFSVTIILYKSKCKPRRKYELYPSLEDMPGRPLDYYDYWYNSPARVKSLPGSVMRINWSRMSSSERDDVSQTHSHDPSSTKSSPRSLCLVVPRLALVDGFFFLVVHATDPPYPPFSFSRLKIPPGSSLRNRGTTASPAERDGLLPTHLVHPSRLWSSR</sequence>